<accession>A0A3M8D7S4</accession>
<organism evidence="7 8">
    <name type="scientific">Brevibacillus nitrificans</name>
    <dbReference type="NCBI Taxonomy" id="651560"/>
    <lineage>
        <taxon>Bacteria</taxon>
        <taxon>Bacillati</taxon>
        <taxon>Bacillota</taxon>
        <taxon>Bacilli</taxon>
        <taxon>Bacillales</taxon>
        <taxon>Paenibacillaceae</taxon>
        <taxon>Brevibacillus</taxon>
    </lineage>
</organism>
<keyword evidence="1" id="KW-0547">Nucleotide-binding</keyword>
<proteinExistence type="predicted"/>
<dbReference type="PROSITE" id="PS00675">
    <property type="entry name" value="SIGMA54_INTERACT_1"/>
    <property type="match status" value="1"/>
</dbReference>
<dbReference type="PRINTS" id="PR01590">
    <property type="entry name" value="HTHFIS"/>
</dbReference>
<dbReference type="NCBIfam" id="TIGR00229">
    <property type="entry name" value="sensory_box"/>
    <property type="match status" value="1"/>
</dbReference>
<dbReference type="GO" id="GO:0005524">
    <property type="term" value="F:ATP binding"/>
    <property type="evidence" value="ECO:0007669"/>
    <property type="project" value="UniProtKB-KW"/>
</dbReference>
<dbReference type="Gene3D" id="1.10.10.60">
    <property type="entry name" value="Homeodomain-like"/>
    <property type="match status" value="1"/>
</dbReference>
<evidence type="ECO:0000313" key="7">
    <source>
        <dbReference type="EMBL" id="RNB83681.1"/>
    </source>
</evidence>
<dbReference type="PROSITE" id="PS50045">
    <property type="entry name" value="SIGMA54_INTERACT_4"/>
    <property type="match status" value="1"/>
</dbReference>
<dbReference type="SUPFAM" id="SSF46689">
    <property type="entry name" value="Homeodomain-like"/>
    <property type="match status" value="1"/>
</dbReference>
<reference evidence="7 8" key="1">
    <citation type="submission" date="2018-10" db="EMBL/GenBank/DDBJ databases">
        <title>Phylogenomics of Brevibacillus.</title>
        <authorList>
            <person name="Dunlap C."/>
        </authorList>
    </citation>
    <scope>NUCLEOTIDE SEQUENCE [LARGE SCALE GENOMIC DNA]</scope>
    <source>
        <strain evidence="7 8">JCM 15774</strain>
    </source>
</reference>
<dbReference type="Pfam" id="PF08448">
    <property type="entry name" value="PAS_4"/>
    <property type="match status" value="1"/>
</dbReference>
<dbReference type="InterPro" id="IPR002197">
    <property type="entry name" value="HTH_Fis"/>
</dbReference>
<feature type="domain" description="Sigma-54 factor interaction" evidence="5">
    <location>
        <begin position="253"/>
        <end position="481"/>
    </location>
</feature>
<dbReference type="FunFam" id="3.40.50.300:FF:000006">
    <property type="entry name" value="DNA-binding transcriptional regulator NtrC"/>
    <property type="match status" value="1"/>
</dbReference>
<dbReference type="CDD" id="cd00009">
    <property type="entry name" value="AAA"/>
    <property type="match status" value="1"/>
</dbReference>
<dbReference type="PROSITE" id="PS00688">
    <property type="entry name" value="SIGMA54_INTERACT_3"/>
    <property type="match status" value="1"/>
</dbReference>
<keyword evidence="4" id="KW-0804">Transcription</keyword>
<evidence type="ECO:0000259" key="5">
    <source>
        <dbReference type="PROSITE" id="PS50045"/>
    </source>
</evidence>
<keyword evidence="2" id="KW-0067">ATP-binding</keyword>
<dbReference type="InterPro" id="IPR009057">
    <property type="entry name" value="Homeodomain-like_sf"/>
</dbReference>
<name>A0A3M8D7S4_9BACL</name>
<keyword evidence="3" id="KW-0805">Transcription regulation</keyword>
<evidence type="ECO:0000256" key="1">
    <source>
        <dbReference type="ARBA" id="ARBA00022741"/>
    </source>
</evidence>
<dbReference type="InterPro" id="IPR025662">
    <property type="entry name" value="Sigma_54_int_dom_ATP-bd_1"/>
</dbReference>
<evidence type="ECO:0000256" key="4">
    <source>
        <dbReference type="ARBA" id="ARBA00023163"/>
    </source>
</evidence>
<dbReference type="PANTHER" id="PTHR32071:SF74">
    <property type="entry name" value="TRANSCRIPTIONAL ACTIVATOR ROCR"/>
    <property type="match status" value="1"/>
</dbReference>
<protein>
    <submittedName>
        <fullName evidence="7">PAS domain S-box protein</fullName>
    </submittedName>
</protein>
<dbReference type="PANTHER" id="PTHR32071">
    <property type="entry name" value="TRANSCRIPTIONAL REGULATORY PROTEIN"/>
    <property type="match status" value="1"/>
</dbReference>
<gene>
    <name evidence="7" type="ORF">EDM59_14185</name>
</gene>
<evidence type="ECO:0000259" key="6">
    <source>
        <dbReference type="PROSITE" id="PS50112"/>
    </source>
</evidence>
<dbReference type="AlphaFoldDB" id="A0A3M8D7S4"/>
<dbReference type="GO" id="GO:0006355">
    <property type="term" value="P:regulation of DNA-templated transcription"/>
    <property type="evidence" value="ECO:0007669"/>
    <property type="project" value="InterPro"/>
</dbReference>
<dbReference type="InterPro" id="IPR027417">
    <property type="entry name" value="P-loop_NTPase"/>
</dbReference>
<dbReference type="GO" id="GO:0043565">
    <property type="term" value="F:sequence-specific DNA binding"/>
    <property type="evidence" value="ECO:0007669"/>
    <property type="project" value="InterPro"/>
</dbReference>
<dbReference type="InterPro" id="IPR002078">
    <property type="entry name" value="Sigma_54_int"/>
</dbReference>
<evidence type="ECO:0000313" key="8">
    <source>
        <dbReference type="Proteomes" id="UP000269573"/>
    </source>
</evidence>
<dbReference type="SUPFAM" id="SSF55785">
    <property type="entry name" value="PYP-like sensor domain (PAS domain)"/>
    <property type="match status" value="1"/>
</dbReference>
<sequence length="573" mass="64803">MVEAAAIGTLLTEIVPGVVILDENSRVVWHGGRLNDCFPLKNGMLAADIFPFALPAAQDQTTTFTTSQSRKFLLRCKPLDLPTTRMTILMLEELTDLLENKDARLACLETIIDSLDEGVILSDYRGKMLLYNKAQEKLEGLVSDRVVGKYLWEAYNYSPELSEHRRVFDSGTPIIAQYRAHATIKGKPQYVTYSTYPIVKDGETIAVFSVSTNETKLKDLLHETLELKRRISDPSSASKERPSTGAMYTFSDISGISPAFRNLIQEAENIALHNTDILIVGETGTGKELFAQSIHNLSKRSKSPFVAVNCAAIPENLLESTLFGAVKGAYTGATDQTGLFEFAQDGTLFLDEINSMPIALQSKLMRVLEERMIRRLGTTTVTPIRCAVISASNEDPQELITAGKIRLDLYYRIARSCLYIPPLRERKDDIAYLLRHFIELYNKTMNKSITGMTDRLRELLLYYRWPGNVRELQHVIENLVIRSNDKQQLLDLSHLPAYLRATLNSQRSTAHSRKNETRPLKTAVSSAERDYILNLLEQSGWNITKTAQQMGMTRQSLQYHLKKLHLRKEEQSY</sequence>
<dbReference type="EMBL" id="RHHU01000010">
    <property type="protein sequence ID" value="RNB83681.1"/>
    <property type="molecule type" value="Genomic_DNA"/>
</dbReference>
<dbReference type="RefSeq" id="WP_122924201.1">
    <property type="nucleotide sequence ID" value="NZ_RHHU01000010.1"/>
</dbReference>
<dbReference type="PROSITE" id="PS50112">
    <property type="entry name" value="PAS"/>
    <property type="match status" value="1"/>
</dbReference>
<evidence type="ECO:0000256" key="2">
    <source>
        <dbReference type="ARBA" id="ARBA00022840"/>
    </source>
</evidence>
<dbReference type="SMART" id="SM00382">
    <property type="entry name" value="AAA"/>
    <property type="match status" value="1"/>
</dbReference>
<dbReference type="InterPro" id="IPR013656">
    <property type="entry name" value="PAS_4"/>
</dbReference>
<dbReference type="Pfam" id="PF00158">
    <property type="entry name" value="Sigma54_activat"/>
    <property type="match status" value="1"/>
</dbReference>
<dbReference type="Gene3D" id="1.10.8.60">
    <property type="match status" value="1"/>
</dbReference>
<dbReference type="InterPro" id="IPR035965">
    <property type="entry name" value="PAS-like_dom_sf"/>
</dbReference>
<dbReference type="InterPro" id="IPR058031">
    <property type="entry name" value="AAA_lid_NorR"/>
</dbReference>
<dbReference type="Gene3D" id="3.40.50.300">
    <property type="entry name" value="P-loop containing nucleotide triphosphate hydrolases"/>
    <property type="match status" value="1"/>
</dbReference>
<evidence type="ECO:0000256" key="3">
    <source>
        <dbReference type="ARBA" id="ARBA00023015"/>
    </source>
</evidence>
<dbReference type="SUPFAM" id="SSF52540">
    <property type="entry name" value="P-loop containing nucleoside triphosphate hydrolases"/>
    <property type="match status" value="1"/>
</dbReference>
<dbReference type="InterPro" id="IPR025944">
    <property type="entry name" value="Sigma_54_int_dom_CS"/>
</dbReference>
<keyword evidence="8" id="KW-1185">Reference proteome</keyword>
<dbReference type="Pfam" id="PF02954">
    <property type="entry name" value="HTH_8"/>
    <property type="match status" value="1"/>
</dbReference>
<feature type="domain" description="PAS" evidence="6">
    <location>
        <begin position="104"/>
        <end position="149"/>
    </location>
</feature>
<dbReference type="Proteomes" id="UP000269573">
    <property type="component" value="Unassembled WGS sequence"/>
</dbReference>
<comment type="caution">
    <text evidence="7">The sequence shown here is derived from an EMBL/GenBank/DDBJ whole genome shotgun (WGS) entry which is preliminary data.</text>
</comment>
<dbReference type="InterPro" id="IPR000014">
    <property type="entry name" value="PAS"/>
</dbReference>
<dbReference type="Pfam" id="PF25601">
    <property type="entry name" value="AAA_lid_14"/>
    <property type="match status" value="1"/>
</dbReference>
<dbReference type="Gene3D" id="3.30.450.20">
    <property type="entry name" value="PAS domain"/>
    <property type="match status" value="1"/>
</dbReference>
<dbReference type="InterPro" id="IPR003593">
    <property type="entry name" value="AAA+_ATPase"/>
</dbReference>